<protein>
    <submittedName>
        <fullName evidence="1">Uncharacterized protein</fullName>
    </submittedName>
</protein>
<organism evidence="1 2">
    <name type="scientific">Ensete ventricosum</name>
    <name type="common">Abyssinian banana</name>
    <name type="synonym">Musa ensete</name>
    <dbReference type="NCBI Taxonomy" id="4639"/>
    <lineage>
        <taxon>Eukaryota</taxon>
        <taxon>Viridiplantae</taxon>
        <taxon>Streptophyta</taxon>
        <taxon>Embryophyta</taxon>
        <taxon>Tracheophyta</taxon>
        <taxon>Spermatophyta</taxon>
        <taxon>Magnoliopsida</taxon>
        <taxon>Liliopsida</taxon>
        <taxon>Zingiberales</taxon>
        <taxon>Musaceae</taxon>
        <taxon>Ensete</taxon>
    </lineage>
</organism>
<evidence type="ECO:0000313" key="2">
    <source>
        <dbReference type="Proteomes" id="UP000287651"/>
    </source>
</evidence>
<proteinExistence type="predicted"/>
<reference evidence="1 2" key="1">
    <citation type="journal article" date="2014" name="Agronomy (Basel)">
        <title>A Draft Genome Sequence for Ensete ventricosum, the Drought-Tolerant Tree Against Hunger.</title>
        <authorList>
            <person name="Harrison J."/>
            <person name="Moore K.A."/>
            <person name="Paszkiewicz K."/>
            <person name="Jones T."/>
            <person name="Grant M."/>
            <person name="Ambacheew D."/>
            <person name="Muzemil S."/>
            <person name="Studholme D.J."/>
        </authorList>
    </citation>
    <scope>NUCLEOTIDE SEQUENCE [LARGE SCALE GENOMIC DNA]</scope>
</reference>
<accession>A0A427AP19</accession>
<evidence type="ECO:0000313" key="1">
    <source>
        <dbReference type="EMBL" id="RRT77974.1"/>
    </source>
</evidence>
<dbReference type="AlphaFoldDB" id="A0A427AP19"/>
<gene>
    <name evidence="1" type="ORF">B296_00004847</name>
</gene>
<dbReference type="Proteomes" id="UP000287651">
    <property type="component" value="Unassembled WGS sequence"/>
</dbReference>
<comment type="caution">
    <text evidence="1">The sequence shown here is derived from an EMBL/GenBank/DDBJ whole genome shotgun (WGS) entry which is preliminary data.</text>
</comment>
<sequence>MGPISIPTPHTVVVFPGHARLCNSPNRLRNSNPITVNPSRSTRGNCRLCKVLRLRGSQVHQRVSSWFSDGLQLLGHHSSVHPRLAGDASCHGGTPTTHTLPSGIPAPVGPTVDLSWAPACHDVRSRRSRLCLPIAGIATWQ</sequence>
<dbReference type="EMBL" id="AMZH03001789">
    <property type="protein sequence ID" value="RRT77974.1"/>
    <property type="molecule type" value="Genomic_DNA"/>
</dbReference>
<name>A0A427AP19_ENSVE</name>